<dbReference type="InterPro" id="IPR009078">
    <property type="entry name" value="Ferritin-like_SF"/>
</dbReference>
<gene>
    <name evidence="1" type="ORF">RR42_m2412</name>
</gene>
<dbReference type="Proteomes" id="UP000031843">
    <property type="component" value="Chromosome main"/>
</dbReference>
<dbReference type="InterPro" id="IPR012348">
    <property type="entry name" value="RNR-like"/>
</dbReference>
<accession>A0A0C4YCC1</accession>
<dbReference type="KEGG" id="cbw:RR42_m2412"/>
<dbReference type="SUPFAM" id="SSF47240">
    <property type="entry name" value="Ferritin-like"/>
    <property type="match status" value="1"/>
</dbReference>
<evidence type="ECO:0000313" key="2">
    <source>
        <dbReference type="Proteomes" id="UP000031843"/>
    </source>
</evidence>
<keyword evidence="2" id="KW-1185">Reference proteome</keyword>
<evidence type="ECO:0000313" key="1">
    <source>
        <dbReference type="EMBL" id="AJG19804.1"/>
    </source>
</evidence>
<organism evidence="1 2">
    <name type="scientific">Cupriavidus basilensis</name>
    <dbReference type="NCBI Taxonomy" id="68895"/>
    <lineage>
        <taxon>Bacteria</taxon>
        <taxon>Pseudomonadati</taxon>
        <taxon>Pseudomonadota</taxon>
        <taxon>Betaproteobacteria</taxon>
        <taxon>Burkholderiales</taxon>
        <taxon>Burkholderiaceae</taxon>
        <taxon>Cupriavidus</taxon>
    </lineage>
</organism>
<dbReference type="EMBL" id="CP010536">
    <property type="protein sequence ID" value="AJG19804.1"/>
    <property type="molecule type" value="Genomic_DNA"/>
</dbReference>
<protein>
    <recommendedName>
        <fullName evidence="3">Ferritin-like domain-containing protein</fullName>
    </recommendedName>
</protein>
<dbReference type="Gene3D" id="1.10.620.20">
    <property type="entry name" value="Ribonucleotide Reductase, subunit A"/>
    <property type="match status" value="1"/>
</dbReference>
<dbReference type="AlphaFoldDB" id="A0A0C4YCC1"/>
<reference evidence="1 2" key="1">
    <citation type="journal article" date="2015" name="Genome Announc.">
        <title>Complete Genome Sequence of Cupriavidus basilensis 4G11, Isolated from the Oak Ridge Field Research Center Site.</title>
        <authorList>
            <person name="Ray J."/>
            <person name="Waters R.J."/>
            <person name="Skerker J.M."/>
            <person name="Kuehl J.V."/>
            <person name="Price M.N."/>
            <person name="Huang J."/>
            <person name="Chakraborty R."/>
            <person name="Arkin A.P."/>
            <person name="Deutschbauer A."/>
        </authorList>
    </citation>
    <scope>NUCLEOTIDE SEQUENCE [LARGE SCALE GENOMIC DNA]</scope>
    <source>
        <strain evidence="1">4G11</strain>
    </source>
</reference>
<dbReference type="GO" id="GO:0016491">
    <property type="term" value="F:oxidoreductase activity"/>
    <property type="evidence" value="ECO:0007669"/>
    <property type="project" value="InterPro"/>
</dbReference>
<dbReference type="RefSeq" id="WP_330218477.1">
    <property type="nucleotide sequence ID" value="NZ_CP010536.1"/>
</dbReference>
<sequence>MTAFSPAISDSSLPDHDAVNVATTPPWSLDDIDFQAIDTALVRSDRELFYLLVSASFVESGSDTYAGNLANYYAANPEASGWLSEHWEAEELQHGLALRRYVEHVWPEFDWERGYARFFEEYRHTCSIDNFESTKALEMAARCVVETGTAALYRSLEQASDEPVLRDLTRRIADDEVRHYKHFYRYFNTFNGVERLGRLRVLGALVRRLLEIKNEDAQIALRNVLRIERGTEDIAQRDVRRLNSRVSAVIRRNLPIEMTVKMLLRPLHLHASVERAIRKPLVAVVSRAMLY</sequence>
<evidence type="ECO:0008006" key="3">
    <source>
        <dbReference type="Google" id="ProtNLM"/>
    </source>
</evidence>
<dbReference type="CDD" id="cd00657">
    <property type="entry name" value="Ferritin_like"/>
    <property type="match status" value="1"/>
</dbReference>
<name>A0A0C4YCC1_9BURK</name>
<dbReference type="STRING" id="68895.RR42_m2412"/>
<proteinExistence type="predicted"/>